<organism evidence="2 3">
    <name type="scientific">Natranaerobius trueperi</name>
    <dbReference type="NCBI Taxonomy" id="759412"/>
    <lineage>
        <taxon>Bacteria</taxon>
        <taxon>Bacillati</taxon>
        <taxon>Bacillota</taxon>
        <taxon>Clostridia</taxon>
        <taxon>Natranaerobiales</taxon>
        <taxon>Natranaerobiaceae</taxon>
        <taxon>Natranaerobius</taxon>
    </lineage>
</organism>
<name>A0A226BVI9_9FIRM</name>
<feature type="domain" description="Transposase IS110-like N-terminal" evidence="1">
    <location>
        <begin position="4"/>
        <end position="52"/>
    </location>
</feature>
<dbReference type="OrthoDB" id="9811278at2"/>
<dbReference type="GO" id="GO:0004803">
    <property type="term" value="F:transposase activity"/>
    <property type="evidence" value="ECO:0007669"/>
    <property type="project" value="InterPro"/>
</dbReference>
<proteinExistence type="predicted"/>
<dbReference type="AlphaFoldDB" id="A0A226BVI9"/>
<feature type="non-terminal residue" evidence="2">
    <location>
        <position position="59"/>
    </location>
</feature>
<dbReference type="RefSeq" id="WP_143824732.1">
    <property type="nucleotide sequence ID" value="NZ_NIQC01000043.1"/>
</dbReference>
<evidence type="ECO:0000313" key="3">
    <source>
        <dbReference type="Proteomes" id="UP000214588"/>
    </source>
</evidence>
<reference evidence="2 3" key="1">
    <citation type="submission" date="2017-06" db="EMBL/GenBank/DDBJ databases">
        <title>Draft Genome Sequence of Natranaerobius trueperi halophilic, alkalithermophilic bacteria from soda lakes.</title>
        <authorList>
            <person name="Zhao B."/>
        </authorList>
    </citation>
    <scope>NUCLEOTIDE SEQUENCE [LARGE SCALE GENOMIC DNA]</scope>
    <source>
        <strain evidence="2 3">DSM 18760</strain>
    </source>
</reference>
<comment type="caution">
    <text evidence="2">The sequence shown here is derived from an EMBL/GenBank/DDBJ whole genome shotgun (WGS) entry which is preliminary data.</text>
</comment>
<dbReference type="GO" id="GO:0006313">
    <property type="term" value="P:DNA transposition"/>
    <property type="evidence" value="ECO:0007669"/>
    <property type="project" value="InterPro"/>
</dbReference>
<sequence length="59" mass="6818">MYFVGIDWADTKHDILVMSGDGKELDNFTIQHSKDGFETLETKLLKHDDNPKNFCCLIE</sequence>
<keyword evidence="3" id="KW-1185">Reference proteome</keyword>
<evidence type="ECO:0000259" key="1">
    <source>
        <dbReference type="Pfam" id="PF01548"/>
    </source>
</evidence>
<accession>A0A226BVI9</accession>
<dbReference type="Pfam" id="PF01548">
    <property type="entry name" value="DEDD_Tnp_IS110"/>
    <property type="match status" value="1"/>
</dbReference>
<dbReference type="InterPro" id="IPR002525">
    <property type="entry name" value="Transp_IS110-like_N"/>
</dbReference>
<gene>
    <name evidence="2" type="ORF">CDO51_12375</name>
</gene>
<dbReference type="GO" id="GO:0003677">
    <property type="term" value="F:DNA binding"/>
    <property type="evidence" value="ECO:0007669"/>
    <property type="project" value="InterPro"/>
</dbReference>
<dbReference type="EMBL" id="NIQC01000043">
    <property type="protein sequence ID" value="OWZ82772.1"/>
    <property type="molecule type" value="Genomic_DNA"/>
</dbReference>
<protein>
    <recommendedName>
        <fullName evidence="1">Transposase IS110-like N-terminal domain-containing protein</fullName>
    </recommendedName>
</protein>
<dbReference type="Proteomes" id="UP000214588">
    <property type="component" value="Unassembled WGS sequence"/>
</dbReference>
<evidence type="ECO:0000313" key="2">
    <source>
        <dbReference type="EMBL" id="OWZ82772.1"/>
    </source>
</evidence>